<evidence type="ECO:0000313" key="3">
    <source>
        <dbReference type="EMBL" id="KKN12208.1"/>
    </source>
</evidence>
<dbReference type="Gene3D" id="3.40.640.10">
    <property type="entry name" value="Type I PLP-dependent aspartate aminotransferase-like (Major domain)"/>
    <property type="match status" value="1"/>
</dbReference>
<reference evidence="3" key="1">
    <citation type="journal article" date="2015" name="Nature">
        <title>Complex archaea that bridge the gap between prokaryotes and eukaryotes.</title>
        <authorList>
            <person name="Spang A."/>
            <person name="Saw J.H."/>
            <person name="Jorgensen S.L."/>
            <person name="Zaremba-Niedzwiedzka K."/>
            <person name="Martijn J."/>
            <person name="Lind A.E."/>
            <person name="van Eijk R."/>
            <person name="Schleper C."/>
            <person name="Guy L."/>
            <person name="Ettema T.J."/>
        </authorList>
    </citation>
    <scope>NUCLEOTIDE SEQUENCE</scope>
</reference>
<comment type="cofactor">
    <cofactor evidence="1">
        <name>pyridoxal 5'-phosphate</name>
        <dbReference type="ChEBI" id="CHEBI:597326"/>
    </cofactor>
</comment>
<dbReference type="Pfam" id="PF00202">
    <property type="entry name" value="Aminotran_3"/>
    <property type="match status" value="1"/>
</dbReference>
<evidence type="ECO:0000256" key="2">
    <source>
        <dbReference type="ARBA" id="ARBA00022898"/>
    </source>
</evidence>
<organism evidence="3">
    <name type="scientific">marine sediment metagenome</name>
    <dbReference type="NCBI Taxonomy" id="412755"/>
    <lineage>
        <taxon>unclassified sequences</taxon>
        <taxon>metagenomes</taxon>
        <taxon>ecological metagenomes</taxon>
    </lineage>
</organism>
<dbReference type="Gene3D" id="3.90.1150.10">
    <property type="entry name" value="Aspartate Aminotransferase, domain 1"/>
    <property type="match status" value="1"/>
</dbReference>
<sequence length="461" mass="51527">MDKKSLLDDLIKNYRLKHNKSEALFAKASQYQIRGGSHNLRLFDPFPFYDVQCSGSKVMDADGNTYIDFWQGHFANVLGHNPIIVINALLDYFQKNQGLTTGFPGDYQRELAELILSQIEADKIRFTTSGTLATMYAIMLARAFTKRDFVIKVGGGWHGAHPYALKGITVYDQGLHQLESAGLHPDADSMIIMTRFNDIEDLEEKFREHGEKIACFVIEPFIGAGGFIFSRKDYLQKARELTQQYNSLLIFDEVVSGFRFHAGGLQSLYAIKPDLIVLGKAIGGGMPVSAVAGRDDVMVLCSPEAKSDQKVKFEGGTFSAHPASMLAGLTYIKYLIENESEIYPRIGQLGAKIRNGIEEIFTAHGFNVKCTGYGELVPDNSSCVGVQFLQEKVDRITFPEQVWNPEVSDLELREKIFKLAMLEEGFNIFHGFGAVSAAHTESEIQASLDAVERIAKKWKKY</sequence>
<evidence type="ECO:0008006" key="4">
    <source>
        <dbReference type="Google" id="ProtNLM"/>
    </source>
</evidence>
<comment type="caution">
    <text evidence="3">The sequence shown here is derived from an EMBL/GenBank/DDBJ whole genome shotgun (WGS) entry which is preliminary data.</text>
</comment>
<dbReference type="SUPFAM" id="SSF53383">
    <property type="entry name" value="PLP-dependent transferases"/>
    <property type="match status" value="1"/>
</dbReference>
<dbReference type="InterPro" id="IPR015424">
    <property type="entry name" value="PyrdxlP-dep_Trfase"/>
</dbReference>
<dbReference type="PROSITE" id="PS00600">
    <property type="entry name" value="AA_TRANSFER_CLASS_3"/>
    <property type="match status" value="1"/>
</dbReference>
<dbReference type="GO" id="GO:0030170">
    <property type="term" value="F:pyridoxal phosphate binding"/>
    <property type="evidence" value="ECO:0007669"/>
    <property type="project" value="InterPro"/>
</dbReference>
<dbReference type="InterPro" id="IPR015422">
    <property type="entry name" value="PyrdxlP-dep_Trfase_small"/>
</dbReference>
<dbReference type="EMBL" id="LAZR01004055">
    <property type="protein sequence ID" value="KKN12208.1"/>
    <property type="molecule type" value="Genomic_DNA"/>
</dbReference>
<dbReference type="GO" id="GO:0008483">
    <property type="term" value="F:transaminase activity"/>
    <property type="evidence" value="ECO:0007669"/>
    <property type="project" value="InterPro"/>
</dbReference>
<protein>
    <recommendedName>
        <fullName evidence="4">Glutamate-1-semialdehyde 2,1-aminomutase</fullName>
    </recommendedName>
</protein>
<name>A0A0F9R412_9ZZZZ</name>
<proteinExistence type="predicted"/>
<dbReference type="InterPro" id="IPR005814">
    <property type="entry name" value="Aminotrans_3"/>
</dbReference>
<dbReference type="InterPro" id="IPR015421">
    <property type="entry name" value="PyrdxlP-dep_Trfase_major"/>
</dbReference>
<dbReference type="PANTHER" id="PTHR43713:SF3">
    <property type="entry name" value="GLUTAMATE-1-SEMIALDEHYDE 2,1-AMINOMUTASE 1, CHLOROPLASTIC-RELATED"/>
    <property type="match status" value="1"/>
</dbReference>
<dbReference type="AlphaFoldDB" id="A0A0F9R412"/>
<dbReference type="InterPro" id="IPR049704">
    <property type="entry name" value="Aminotrans_3_PPA_site"/>
</dbReference>
<evidence type="ECO:0000256" key="1">
    <source>
        <dbReference type="ARBA" id="ARBA00001933"/>
    </source>
</evidence>
<accession>A0A0F9R412</accession>
<keyword evidence="2" id="KW-0663">Pyridoxal phosphate</keyword>
<dbReference type="PANTHER" id="PTHR43713">
    <property type="entry name" value="GLUTAMATE-1-SEMIALDEHYDE 2,1-AMINOMUTASE"/>
    <property type="match status" value="1"/>
</dbReference>
<gene>
    <name evidence="3" type="ORF">LCGC14_1018850</name>
</gene>